<dbReference type="PANTHER" id="PTHR10573">
    <property type="entry name" value="INTERLEUKIN-2 RECEPTOR ALPHA CHAIN"/>
    <property type="match status" value="1"/>
</dbReference>
<dbReference type="SMART" id="SM00032">
    <property type="entry name" value="CCP"/>
    <property type="match status" value="2"/>
</dbReference>
<dbReference type="Proteomes" id="UP001190640">
    <property type="component" value="Chromosome 9"/>
</dbReference>
<dbReference type="PANTHER" id="PTHR10573:SF0">
    <property type="entry name" value="INTERLEUKIN-2 RECEPTOR SUBUNIT ALPHA"/>
    <property type="match status" value="1"/>
</dbReference>
<dbReference type="InterPro" id="IPR035976">
    <property type="entry name" value="Sushi/SCR/CCP_sf"/>
</dbReference>
<keyword evidence="14" id="KW-0768">Sushi</keyword>
<evidence type="ECO:0000256" key="16">
    <source>
        <dbReference type="SAM" id="SignalP"/>
    </source>
</evidence>
<evidence type="ECO:0000256" key="2">
    <source>
        <dbReference type="ARBA" id="ARBA00004479"/>
    </source>
</evidence>
<dbReference type="GO" id="GO:0016020">
    <property type="term" value="C:membrane"/>
    <property type="evidence" value="ECO:0007669"/>
    <property type="project" value="UniProtKB-SubCell"/>
</dbReference>
<keyword evidence="11 19" id="KW-0675">Receptor</keyword>
<comment type="caution">
    <text evidence="14">Lacks conserved residue(s) required for the propagation of feature annotation.</text>
</comment>
<dbReference type="CTD" id="3601"/>
<dbReference type="GO" id="GO:0002376">
    <property type="term" value="P:immune system process"/>
    <property type="evidence" value="ECO:0007669"/>
    <property type="project" value="UniProtKB-KW"/>
</dbReference>
<dbReference type="PROSITE" id="PS50923">
    <property type="entry name" value="SUSHI"/>
    <property type="match status" value="2"/>
</dbReference>
<gene>
    <name evidence="19" type="primary">IL15RA</name>
</gene>
<organism evidence="18 19">
    <name type="scientific">Eublepharis macularius</name>
    <name type="common">Leopard gecko</name>
    <name type="synonym">Cyrtodactylus macularius</name>
    <dbReference type="NCBI Taxonomy" id="481883"/>
    <lineage>
        <taxon>Eukaryota</taxon>
        <taxon>Metazoa</taxon>
        <taxon>Chordata</taxon>
        <taxon>Craniata</taxon>
        <taxon>Vertebrata</taxon>
        <taxon>Euteleostomi</taxon>
        <taxon>Lepidosauria</taxon>
        <taxon>Squamata</taxon>
        <taxon>Bifurcata</taxon>
        <taxon>Gekkota</taxon>
        <taxon>Eublepharidae</taxon>
        <taxon>Eublepharinae</taxon>
        <taxon>Eublepharis</taxon>
    </lineage>
</organism>
<comment type="subunit">
    <text evidence="13">Non-covalent dimer of an alpha and a beta subunit. IL2R exists in 3 different forms: a high affinity dimer, an intermediate affinity monomer (beta subunit), and a low affinity monomer (alpha subunit). The high and intermediate affinity forms also associate with a gamma subunit.</text>
</comment>
<feature type="signal peptide" evidence="16">
    <location>
        <begin position="1"/>
        <end position="24"/>
    </location>
</feature>
<dbReference type="KEGG" id="emc:129335925"/>
<keyword evidence="12" id="KW-0325">Glycoprotein</keyword>
<feature type="region of interest" description="Disordered" evidence="15">
    <location>
        <begin position="88"/>
        <end position="118"/>
    </location>
</feature>
<evidence type="ECO:0000256" key="1">
    <source>
        <dbReference type="ARBA" id="ARBA00002381"/>
    </source>
</evidence>
<evidence type="ECO:0000256" key="8">
    <source>
        <dbReference type="ARBA" id="ARBA00022989"/>
    </source>
</evidence>
<evidence type="ECO:0000256" key="3">
    <source>
        <dbReference type="ARBA" id="ARBA00013445"/>
    </source>
</evidence>
<sequence length="243" mass="26605">MNSFGLGLLILIWRIFRSIEGAAGDKCPPPPTVEFAKSFAKSYKVGTIVKYECVEGYKRKSGEARNIQCRLNEKGFAQWTTAACTVDPTLRLPPEPEQLTRTEDGSGSLDSPPTTLQPHRKDFCGVIKVPKHSRALWANYTVGQQLQYQCMDGYQARPPISKMSTCQYSGGTIVWSKLSPWCTNDTTSFVEDTTSVKEVITPERGTSNVSDLKDVGSRPSYDTSFATASAAVFAIAVASTVVI</sequence>
<keyword evidence="4" id="KW-0812">Transmembrane</keyword>
<keyword evidence="8" id="KW-1133">Transmembrane helix</keyword>
<feature type="chain" id="PRO_5041696544" description="Interleukin-2 receptor subunit alpha" evidence="16">
    <location>
        <begin position="25"/>
        <end position="243"/>
    </location>
</feature>
<dbReference type="Gene3D" id="2.10.70.10">
    <property type="entry name" value="Complement Module, domain 1"/>
    <property type="match status" value="2"/>
</dbReference>
<dbReference type="RefSeq" id="XP_054844787.1">
    <property type="nucleotide sequence ID" value="XM_054988812.1"/>
</dbReference>
<keyword evidence="10" id="KW-1015">Disulfide bond</keyword>
<dbReference type="GO" id="GO:0019976">
    <property type="term" value="F:interleukin-2 binding"/>
    <property type="evidence" value="ECO:0007669"/>
    <property type="project" value="InterPro"/>
</dbReference>
<evidence type="ECO:0000256" key="13">
    <source>
        <dbReference type="ARBA" id="ARBA00025938"/>
    </source>
</evidence>
<evidence type="ECO:0000256" key="10">
    <source>
        <dbReference type="ARBA" id="ARBA00023157"/>
    </source>
</evidence>
<evidence type="ECO:0000256" key="4">
    <source>
        <dbReference type="ARBA" id="ARBA00022692"/>
    </source>
</evidence>
<feature type="domain" description="Sushi" evidence="17">
    <location>
        <begin position="122"/>
        <end position="184"/>
    </location>
</feature>
<evidence type="ECO:0000256" key="12">
    <source>
        <dbReference type="ARBA" id="ARBA00023180"/>
    </source>
</evidence>
<proteinExistence type="predicted"/>
<name>A0AA97L9U9_EUBMA</name>
<evidence type="ECO:0000256" key="5">
    <source>
        <dbReference type="ARBA" id="ARBA00022729"/>
    </source>
</evidence>
<evidence type="ECO:0000256" key="6">
    <source>
        <dbReference type="ARBA" id="ARBA00022737"/>
    </source>
</evidence>
<dbReference type="AlphaFoldDB" id="A0AA97L9U9"/>
<feature type="domain" description="Sushi" evidence="17">
    <location>
        <begin position="25"/>
        <end position="86"/>
    </location>
</feature>
<evidence type="ECO:0000313" key="18">
    <source>
        <dbReference type="Proteomes" id="UP001190640"/>
    </source>
</evidence>
<keyword evidence="18" id="KW-1185">Reference proteome</keyword>
<comment type="subcellular location">
    <subcellularLocation>
        <location evidence="2">Membrane</location>
        <topology evidence="2">Single-pass type I membrane protein</topology>
    </subcellularLocation>
</comment>
<protein>
    <recommendedName>
        <fullName evidence="3">Interleukin-2 receptor subunit alpha</fullName>
    </recommendedName>
</protein>
<dbReference type="Pfam" id="PF00084">
    <property type="entry name" value="Sushi"/>
    <property type="match status" value="2"/>
</dbReference>
<dbReference type="SUPFAM" id="SSF57535">
    <property type="entry name" value="Complement control module/SCR domain"/>
    <property type="match status" value="2"/>
</dbReference>
<feature type="compositionally biased region" description="Polar residues" evidence="15">
    <location>
        <begin position="108"/>
        <end position="117"/>
    </location>
</feature>
<evidence type="ECO:0000256" key="7">
    <source>
        <dbReference type="ARBA" id="ARBA00022859"/>
    </source>
</evidence>
<evidence type="ECO:0000259" key="17">
    <source>
        <dbReference type="PROSITE" id="PS50923"/>
    </source>
</evidence>
<accession>A0AA97L9U9</accession>
<dbReference type="InterPro" id="IPR000436">
    <property type="entry name" value="Sushi_SCR_CCP_dom"/>
</dbReference>
<evidence type="ECO:0000256" key="14">
    <source>
        <dbReference type="PROSITE-ProRule" id="PRU00302"/>
    </source>
</evidence>
<evidence type="ECO:0000256" key="15">
    <source>
        <dbReference type="SAM" id="MobiDB-lite"/>
    </source>
</evidence>
<keyword evidence="6" id="KW-0677">Repeat</keyword>
<dbReference type="InterPro" id="IPR015486">
    <property type="entry name" value="IL-2_rcpt_alpha"/>
</dbReference>
<dbReference type="GO" id="GO:0004911">
    <property type="term" value="F:interleukin-2 receptor activity"/>
    <property type="evidence" value="ECO:0007669"/>
    <property type="project" value="InterPro"/>
</dbReference>
<evidence type="ECO:0000313" key="19">
    <source>
        <dbReference type="RefSeq" id="XP_054844787.1"/>
    </source>
</evidence>
<dbReference type="CDD" id="cd00033">
    <property type="entry name" value="CCP"/>
    <property type="match status" value="2"/>
</dbReference>
<keyword evidence="9" id="KW-0472">Membrane</keyword>
<comment type="function">
    <text evidence="1">Receptor for interleukin-2. The receptor is involved in the regulation of immune tolerance by controlling regulatory T cells (TREGs) activity. TREGs suppress the activation and expansion of autoreactive T-cells.</text>
</comment>
<evidence type="ECO:0000256" key="11">
    <source>
        <dbReference type="ARBA" id="ARBA00023170"/>
    </source>
</evidence>
<dbReference type="GO" id="GO:0006954">
    <property type="term" value="P:inflammatory response"/>
    <property type="evidence" value="ECO:0007669"/>
    <property type="project" value="TreeGrafter"/>
</dbReference>
<reference evidence="19" key="1">
    <citation type="submission" date="2025-08" db="UniProtKB">
        <authorList>
            <consortium name="RefSeq"/>
        </authorList>
    </citation>
    <scope>IDENTIFICATION</scope>
    <source>
        <tissue evidence="19">Blood</tissue>
    </source>
</reference>
<dbReference type="GeneID" id="129335925"/>
<evidence type="ECO:0000256" key="9">
    <source>
        <dbReference type="ARBA" id="ARBA00023136"/>
    </source>
</evidence>
<keyword evidence="7" id="KW-0391">Immunity</keyword>
<keyword evidence="5 16" id="KW-0732">Signal</keyword>